<organism evidence="1">
    <name type="scientific">Vibrio genomosp. F6</name>
    <dbReference type="NCBI Taxonomy" id="723172"/>
    <lineage>
        <taxon>Bacteria</taxon>
        <taxon>Pseudomonadati</taxon>
        <taxon>Pseudomonadota</taxon>
        <taxon>Gammaproteobacteria</taxon>
        <taxon>Vibrionales</taxon>
        <taxon>Vibrionaceae</taxon>
        <taxon>Vibrio</taxon>
    </lineage>
</organism>
<evidence type="ECO:0000313" key="1">
    <source>
        <dbReference type="EMBL" id="AKN35731.1"/>
    </source>
</evidence>
<proteinExistence type="predicted"/>
<protein>
    <submittedName>
        <fullName evidence="1">Plasmid related protein</fullName>
    </submittedName>
</protein>
<sequence>MHTHNLIENNTQIYTSTAVSFELGQIVMTRGMSELLGDLPPQLLDPCLFRHKGGDWGNICQEDREANDNATRHGLRVMSEYTFSGERIWLITEADRSATTFLLPSEY</sequence>
<accession>A0A0H3ZQ12</accession>
<reference evidence="1" key="1">
    <citation type="journal article" date="2015" name="MBio">
        <title>Eco-Evolutionary Dynamics of Episomes among Ecologically Cohesive Bacterial Populations.</title>
        <authorList>
            <person name="Xue H."/>
            <person name="Cordero O.X."/>
            <person name="Camas F.M."/>
            <person name="Trimble W."/>
            <person name="Meyer F."/>
            <person name="Guglielmini J."/>
            <person name="Rocha E.P."/>
            <person name="Polz M.F."/>
        </authorList>
    </citation>
    <scope>NUCLEOTIDE SEQUENCE</scope>
    <source>
        <strain evidence="1">FF_110</strain>
    </source>
</reference>
<dbReference type="EMBL" id="KP795448">
    <property type="protein sequence ID" value="AKN35731.1"/>
    <property type="molecule type" value="Genomic_DNA"/>
</dbReference>
<name>A0A0H3ZQ12_9VIBR</name>
<dbReference type="AlphaFoldDB" id="A0A0H3ZQ12"/>